<dbReference type="InterPro" id="IPR001492">
    <property type="entry name" value="Flagellin"/>
</dbReference>
<dbReference type="Proteomes" id="UP000637720">
    <property type="component" value="Unassembled WGS sequence"/>
</dbReference>
<evidence type="ECO:0000256" key="4">
    <source>
        <dbReference type="RuleBase" id="RU362073"/>
    </source>
</evidence>
<keyword evidence="9" id="KW-1185">Reference proteome</keyword>
<evidence type="ECO:0000256" key="3">
    <source>
        <dbReference type="ARBA" id="ARBA00023143"/>
    </source>
</evidence>
<dbReference type="SUPFAM" id="SSF64518">
    <property type="entry name" value="Phase 1 flagellin"/>
    <property type="match status" value="1"/>
</dbReference>
<dbReference type="RefSeq" id="WP_054671713.1">
    <property type="nucleotide sequence ID" value="NZ_BMOF01000006.1"/>
</dbReference>
<dbReference type="InterPro" id="IPR042187">
    <property type="entry name" value="Flagellin_C_sub2"/>
</dbReference>
<keyword evidence="5" id="KW-0175">Coiled coil</keyword>
<dbReference type="GO" id="GO:0009288">
    <property type="term" value="C:bacterial-type flagellum"/>
    <property type="evidence" value="ECO:0007669"/>
    <property type="project" value="UniProtKB-SubCell"/>
</dbReference>
<accession>A0A8J3B969</accession>
<evidence type="ECO:0000259" key="6">
    <source>
        <dbReference type="Pfam" id="PF00669"/>
    </source>
</evidence>
<dbReference type="GO" id="GO:0005198">
    <property type="term" value="F:structural molecule activity"/>
    <property type="evidence" value="ECO:0007669"/>
    <property type="project" value="UniProtKB-UniRule"/>
</dbReference>
<feature type="domain" description="Flagellin N-terminal" evidence="6">
    <location>
        <begin position="3"/>
        <end position="139"/>
    </location>
</feature>
<feature type="domain" description="Flagellin C-terminal" evidence="7">
    <location>
        <begin position="453"/>
        <end position="537"/>
    </location>
</feature>
<dbReference type="Gene3D" id="1.20.1330.10">
    <property type="entry name" value="f41 fragment of flagellin, N-terminal domain"/>
    <property type="match status" value="2"/>
</dbReference>
<dbReference type="PRINTS" id="PR00207">
    <property type="entry name" value="FLAGELLIN"/>
</dbReference>
<sequence length="538" mass="57225">MRINHNISALNTYRMLTLNNTAVAKSLEKLSSGLRINRAADDAAGLAISEKMRAQIRGLEQAQRNAQDAISLIQTAEGALNETHSILQRMRELAIQSANATNTDDDRKALQDEIKQLISEIDRIGETTEFNTMKLLNGTLSGNQVGGVGSKLGDATAAYILVDDFNPGSSVTSGISQNVQVIVDGVTFNLTGVTGEDQFQWFQSLQTKLYAAIDAYNAANPNAPVVKPTFEIKDVQSQTSMDFVITSGTKGSKFQIEIRLLDDPSNTSAPAATDLVAELINNNNWTAGSDGQLSATAADAVTKLNDTDKLKMVVNGYTIEVMLNTVGEGTYNAGDDMTQLASDLETDINAALANYKDLTGVDFGTVTVSVKDGALVVESSNPDTVTIQFGVYDVSNALGLAGTGTAVTGGLNFHIGANKGQTLNLQLNDMRAAALNVADVDISTADGAQNAIAKLDSALKKVSEERAKLGAIQNRLEHTINNLGTAAENLTAAESRIRDVDMAKEMMEFTKMNILAQAATAMLAQANQTPQGVLQLLR</sequence>
<reference evidence="8" key="2">
    <citation type="submission" date="2020-09" db="EMBL/GenBank/DDBJ databases">
        <authorList>
            <person name="Sun Q."/>
            <person name="Ohkuma M."/>
        </authorList>
    </citation>
    <scope>NUCLEOTIDE SEQUENCE</scope>
    <source>
        <strain evidence="8">JCM 14719</strain>
    </source>
</reference>
<evidence type="ECO:0000313" key="8">
    <source>
        <dbReference type="EMBL" id="GGJ94574.1"/>
    </source>
</evidence>
<gene>
    <name evidence="8" type="primary">fliC</name>
    <name evidence="8" type="ORF">GCM10007043_05400</name>
</gene>
<dbReference type="GO" id="GO:0005576">
    <property type="term" value="C:extracellular region"/>
    <property type="evidence" value="ECO:0007669"/>
    <property type="project" value="UniProtKB-SubCell"/>
</dbReference>
<reference evidence="8" key="1">
    <citation type="journal article" date="2014" name="Int. J. Syst. Evol. Microbiol.">
        <title>Complete genome sequence of Corynebacterium casei LMG S-19264T (=DSM 44701T), isolated from a smear-ripened cheese.</title>
        <authorList>
            <consortium name="US DOE Joint Genome Institute (JGI-PGF)"/>
            <person name="Walter F."/>
            <person name="Albersmeier A."/>
            <person name="Kalinowski J."/>
            <person name="Ruckert C."/>
        </authorList>
    </citation>
    <scope>NUCLEOTIDE SEQUENCE</scope>
    <source>
        <strain evidence="8">JCM 14719</strain>
    </source>
</reference>
<dbReference type="InterPro" id="IPR001029">
    <property type="entry name" value="Flagellin_N"/>
</dbReference>
<evidence type="ECO:0000256" key="1">
    <source>
        <dbReference type="ARBA" id="ARBA00005709"/>
    </source>
</evidence>
<evidence type="ECO:0000313" key="9">
    <source>
        <dbReference type="Proteomes" id="UP000637720"/>
    </source>
</evidence>
<keyword evidence="4" id="KW-0964">Secreted</keyword>
<evidence type="ECO:0000259" key="7">
    <source>
        <dbReference type="Pfam" id="PF00700"/>
    </source>
</evidence>
<keyword evidence="3 4" id="KW-0975">Bacterial flagellum</keyword>
<protein>
    <recommendedName>
        <fullName evidence="2 4">Flagellin</fullName>
    </recommendedName>
</protein>
<dbReference type="AlphaFoldDB" id="A0A8J3B969"/>
<name>A0A8J3B969_9BACI</name>
<comment type="function">
    <text evidence="4">Flagellin is the subunit protein which polymerizes to form the filaments of bacterial flagella.</text>
</comment>
<dbReference type="Pfam" id="PF00669">
    <property type="entry name" value="Flagellin_N"/>
    <property type="match status" value="1"/>
</dbReference>
<dbReference type="Gene3D" id="6.10.10.10">
    <property type="entry name" value="Flagellar export chaperone, C-terminal domain"/>
    <property type="match status" value="1"/>
</dbReference>
<comment type="similarity">
    <text evidence="1 4">Belongs to the bacterial flagellin family.</text>
</comment>
<keyword evidence="8" id="KW-0966">Cell projection</keyword>
<dbReference type="InterPro" id="IPR046358">
    <property type="entry name" value="Flagellin_C"/>
</dbReference>
<dbReference type="Gene3D" id="3.30.70.2120">
    <property type="match status" value="1"/>
</dbReference>
<dbReference type="PANTHER" id="PTHR42792">
    <property type="entry name" value="FLAGELLIN"/>
    <property type="match status" value="1"/>
</dbReference>
<organism evidence="8 9">
    <name type="scientific">Calditerricola satsumensis</name>
    <dbReference type="NCBI Taxonomy" id="373054"/>
    <lineage>
        <taxon>Bacteria</taxon>
        <taxon>Bacillati</taxon>
        <taxon>Bacillota</taxon>
        <taxon>Bacilli</taxon>
        <taxon>Bacillales</taxon>
        <taxon>Bacillaceae</taxon>
        <taxon>Calditerricola</taxon>
    </lineage>
</organism>
<proteinExistence type="inferred from homology"/>
<dbReference type="PANTHER" id="PTHR42792:SF2">
    <property type="entry name" value="FLAGELLIN"/>
    <property type="match status" value="1"/>
</dbReference>
<feature type="coiled-coil region" evidence="5">
    <location>
        <begin position="49"/>
        <end position="127"/>
    </location>
</feature>
<comment type="subcellular location">
    <subcellularLocation>
        <location evidence="4">Secreted</location>
    </subcellularLocation>
    <subcellularLocation>
        <location evidence="4">Bacterial flagellum</location>
    </subcellularLocation>
</comment>
<keyword evidence="8" id="KW-0969">Cilium</keyword>
<evidence type="ECO:0000256" key="2">
    <source>
        <dbReference type="ARBA" id="ARBA00020110"/>
    </source>
</evidence>
<comment type="caution">
    <text evidence="8">The sequence shown here is derived from an EMBL/GenBank/DDBJ whole genome shotgun (WGS) entry which is preliminary data.</text>
</comment>
<dbReference type="EMBL" id="BMOF01000006">
    <property type="protein sequence ID" value="GGJ94574.1"/>
    <property type="molecule type" value="Genomic_DNA"/>
</dbReference>
<keyword evidence="8" id="KW-0282">Flagellum</keyword>
<evidence type="ECO:0000256" key="5">
    <source>
        <dbReference type="SAM" id="Coils"/>
    </source>
</evidence>
<dbReference type="Pfam" id="PF00700">
    <property type="entry name" value="Flagellin_C"/>
    <property type="match status" value="1"/>
</dbReference>